<dbReference type="Pfam" id="PF13350">
    <property type="entry name" value="Y_phosphatase3"/>
    <property type="match status" value="1"/>
</dbReference>
<proteinExistence type="predicted"/>
<gene>
    <name evidence="1" type="ORF">FD34_GL000209</name>
</gene>
<sequence length="263" mass="29784">MPNRLLNIKDGHNFRDLGGYQTEDGRTVKWRQLLRTGSLANLSDKDLNTLAQIPVTVDIDLRGQAEVQQMPDRVPESATYYHLPVFAEDETDASHSNEEIAKRMQDPGNGYRHMLTVYSRMVIIPSAKKAFRQLFDRLLANSDGATIFHCTAGKDRTGMAAFLILSALGVPRETILKDYLLTNELTADFREGWLAQMKATMPQTPATDTLINNRRDLASVNADYLGTAITAIDDQYGDIQHYLRDYLGLSDDEQQQLRERYLE</sequence>
<dbReference type="GO" id="GO:0004721">
    <property type="term" value="F:phosphoprotein phosphatase activity"/>
    <property type="evidence" value="ECO:0007669"/>
    <property type="project" value="InterPro"/>
</dbReference>
<accession>A0A922PUL0</accession>
<dbReference type="Gene3D" id="3.90.190.10">
    <property type="entry name" value="Protein tyrosine phosphatase superfamily"/>
    <property type="match status" value="1"/>
</dbReference>
<dbReference type="InterPro" id="IPR029021">
    <property type="entry name" value="Prot-tyrosine_phosphatase-like"/>
</dbReference>
<dbReference type="EMBL" id="AZGO01000053">
    <property type="protein sequence ID" value="KRM36202.1"/>
    <property type="molecule type" value="Genomic_DNA"/>
</dbReference>
<dbReference type="RefSeq" id="WP_057807288.1">
    <property type="nucleotide sequence ID" value="NZ_AZGO01000053.1"/>
</dbReference>
<reference evidence="1 2" key="1">
    <citation type="journal article" date="2015" name="Genome Announc.">
        <title>Expanding the biotechnology potential of lactobacilli through comparative genomics of 213 strains and associated genera.</title>
        <authorList>
            <person name="Sun Z."/>
            <person name="Harris H.M."/>
            <person name="McCann A."/>
            <person name="Guo C."/>
            <person name="Argimon S."/>
            <person name="Zhang W."/>
            <person name="Yang X."/>
            <person name="Jeffery I.B."/>
            <person name="Cooney J.C."/>
            <person name="Kagawa T.F."/>
            <person name="Liu W."/>
            <person name="Song Y."/>
            <person name="Salvetti E."/>
            <person name="Wrobel A."/>
            <person name="Rasinkangas P."/>
            <person name="Parkhill J."/>
            <person name="Rea M.C."/>
            <person name="O'Sullivan O."/>
            <person name="Ritari J."/>
            <person name="Douillard F.P."/>
            <person name="Paul Ross R."/>
            <person name="Yang R."/>
            <person name="Briner A.E."/>
            <person name="Felis G.E."/>
            <person name="de Vos W.M."/>
            <person name="Barrangou R."/>
            <person name="Klaenhammer T.R."/>
            <person name="Caufield P.W."/>
            <person name="Cui Y."/>
            <person name="Zhang H."/>
            <person name="O'Toole P.W."/>
        </authorList>
    </citation>
    <scope>NUCLEOTIDE SEQUENCE [LARGE SCALE GENOMIC DNA]</scope>
    <source>
        <strain evidence="1 2">DSM 8475</strain>
    </source>
</reference>
<evidence type="ECO:0000313" key="1">
    <source>
        <dbReference type="EMBL" id="KRM36202.1"/>
    </source>
</evidence>
<dbReference type="InterPro" id="IPR016130">
    <property type="entry name" value="Tyr_Pase_AS"/>
</dbReference>
<comment type="caution">
    <text evidence="1">The sequence shown here is derived from an EMBL/GenBank/DDBJ whole genome shotgun (WGS) entry which is preliminary data.</text>
</comment>
<dbReference type="GeneID" id="87979482"/>
<dbReference type="SUPFAM" id="SSF52799">
    <property type="entry name" value="(Phosphotyrosine protein) phosphatases II"/>
    <property type="match status" value="1"/>
</dbReference>
<organism evidence="1 2">
    <name type="scientific">Limosilactobacillus pontis DSM 8475</name>
    <dbReference type="NCBI Taxonomy" id="1423794"/>
    <lineage>
        <taxon>Bacteria</taxon>
        <taxon>Bacillati</taxon>
        <taxon>Bacillota</taxon>
        <taxon>Bacilli</taxon>
        <taxon>Lactobacillales</taxon>
        <taxon>Lactobacillaceae</taxon>
        <taxon>Limosilactobacillus</taxon>
    </lineage>
</organism>
<protein>
    <submittedName>
        <fullName evidence="1">Tyrosine-phosphatase protein</fullName>
    </submittedName>
</protein>
<dbReference type="Proteomes" id="UP000051085">
    <property type="component" value="Unassembled WGS sequence"/>
</dbReference>
<dbReference type="PROSITE" id="PS00383">
    <property type="entry name" value="TYR_PHOSPHATASE_1"/>
    <property type="match status" value="1"/>
</dbReference>
<dbReference type="InterPro" id="IPR026893">
    <property type="entry name" value="Tyr/Ser_Pase_IphP-type"/>
</dbReference>
<dbReference type="AlphaFoldDB" id="A0A922PUL0"/>
<evidence type="ECO:0000313" key="2">
    <source>
        <dbReference type="Proteomes" id="UP000051085"/>
    </source>
</evidence>
<name>A0A922PUL0_9LACO</name>